<dbReference type="GeneID" id="14916542"/>
<gene>
    <name evidence="1" type="ORF">ACA1_188220</name>
</gene>
<name>L8GSB0_ACACF</name>
<evidence type="ECO:0000313" key="2">
    <source>
        <dbReference type="Proteomes" id="UP000011083"/>
    </source>
</evidence>
<sequence>MDQLHTEAREEEKAEYEFAIVPFPFFQQGEPLSEPERRELLLAASARHDAIQLASAARVPKPLTGLEKGARAKWHKELNLDPPQPKPHPWLDPDLPLSDAERRQFANDVEELNLSYFGGDRLPSGVWKLRNLRKLTCYRSAIGNLRKLNEFVPYTSYNLHWLPYEVHDTSLPKAHISRRAMYGYSNSLPLPRLAPFPTGAKSLQEMAARVVVSNCLDESKLTAVVVDYINSANRCSYCHEPYWETSYQCWSIWSCDRVPLLALVCSRQCVARLANRVVPEAAT</sequence>
<evidence type="ECO:0000313" key="1">
    <source>
        <dbReference type="EMBL" id="ELR15885.1"/>
    </source>
</evidence>
<accession>L8GSB0</accession>
<dbReference type="AlphaFoldDB" id="L8GSB0"/>
<dbReference type="RefSeq" id="XP_004337898.1">
    <property type="nucleotide sequence ID" value="XM_004337850.1"/>
</dbReference>
<protein>
    <submittedName>
        <fullName evidence="1">Uncharacterized protein</fullName>
    </submittedName>
</protein>
<keyword evidence="2" id="KW-1185">Reference proteome</keyword>
<organism evidence="1 2">
    <name type="scientific">Acanthamoeba castellanii (strain ATCC 30010 / Neff)</name>
    <dbReference type="NCBI Taxonomy" id="1257118"/>
    <lineage>
        <taxon>Eukaryota</taxon>
        <taxon>Amoebozoa</taxon>
        <taxon>Discosea</taxon>
        <taxon>Longamoebia</taxon>
        <taxon>Centramoebida</taxon>
        <taxon>Acanthamoebidae</taxon>
        <taxon>Acanthamoeba</taxon>
    </lineage>
</organism>
<dbReference type="EMBL" id="KB008020">
    <property type="protein sequence ID" value="ELR15885.1"/>
    <property type="molecule type" value="Genomic_DNA"/>
</dbReference>
<reference evidence="1 2" key="1">
    <citation type="journal article" date="2013" name="Genome Biol.">
        <title>Genome of Acanthamoeba castellanii highlights extensive lateral gene transfer and early evolution of tyrosine kinase signaling.</title>
        <authorList>
            <person name="Clarke M."/>
            <person name="Lohan A.J."/>
            <person name="Liu B."/>
            <person name="Lagkouvardos I."/>
            <person name="Roy S."/>
            <person name="Zafar N."/>
            <person name="Bertelli C."/>
            <person name="Schilde C."/>
            <person name="Kianianmomeni A."/>
            <person name="Burglin T.R."/>
            <person name="Frech C."/>
            <person name="Turcotte B."/>
            <person name="Kopec K.O."/>
            <person name="Synnott J.M."/>
            <person name="Choo C."/>
            <person name="Paponov I."/>
            <person name="Finkler A."/>
            <person name="Soon Heng Tan C."/>
            <person name="Hutchins A.P."/>
            <person name="Weinmeier T."/>
            <person name="Rattei T."/>
            <person name="Chu J.S."/>
            <person name="Gimenez G."/>
            <person name="Irimia M."/>
            <person name="Rigden D.J."/>
            <person name="Fitzpatrick D.A."/>
            <person name="Lorenzo-Morales J."/>
            <person name="Bateman A."/>
            <person name="Chiu C.H."/>
            <person name="Tang P."/>
            <person name="Hegemann P."/>
            <person name="Fromm H."/>
            <person name="Raoult D."/>
            <person name="Greub G."/>
            <person name="Miranda-Saavedra D."/>
            <person name="Chen N."/>
            <person name="Nash P."/>
            <person name="Ginger M.L."/>
            <person name="Horn M."/>
            <person name="Schaap P."/>
            <person name="Caler L."/>
            <person name="Loftus B."/>
        </authorList>
    </citation>
    <scope>NUCLEOTIDE SEQUENCE [LARGE SCALE GENOMIC DNA]</scope>
    <source>
        <strain evidence="1 2">Neff</strain>
    </source>
</reference>
<dbReference type="Proteomes" id="UP000011083">
    <property type="component" value="Unassembled WGS sequence"/>
</dbReference>
<dbReference type="VEuPathDB" id="AmoebaDB:ACA1_188220"/>
<dbReference type="KEGG" id="acan:ACA1_188220"/>
<proteinExistence type="predicted"/>